<dbReference type="EMBL" id="AWVH01000025">
    <property type="protein sequence ID" value="ERJ93432.1"/>
    <property type="molecule type" value="Genomic_DNA"/>
</dbReference>
<reference evidence="1 2" key="1">
    <citation type="submission" date="2013-08" db="EMBL/GenBank/DDBJ databases">
        <authorList>
            <person name="Weinstock G."/>
            <person name="Sodergren E."/>
            <person name="Wylie T."/>
            <person name="Fulton L."/>
            <person name="Fulton R."/>
            <person name="Fronick C."/>
            <person name="O'Laughlin M."/>
            <person name="Godfrey J."/>
            <person name="Miner T."/>
            <person name="Herter B."/>
            <person name="Appelbaum E."/>
            <person name="Cordes M."/>
            <person name="Lek S."/>
            <person name="Wollam A."/>
            <person name="Pepin K.H."/>
            <person name="Palsikar V.B."/>
            <person name="Mitreva M."/>
            <person name="Wilson R.K."/>
        </authorList>
    </citation>
    <scope>NUCLEOTIDE SEQUENCE [LARGE SCALE GENOMIC DNA]</scope>
    <source>
        <strain evidence="1 2">ATCC 700332</strain>
    </source>
</reference>
<sequence length="44" mass="4855">MLQSADSMHGTPAYVLADARDAVCTPYSCVDFFLPFCYHIQVVA</sequence>
<dbReference type="Proteomes" id="UP000016649">
    <property type="component" value="Unassembled WGS sequence"/>
</dbReference>
<comment type="caution">
    <text evidence="1">The sequence shown here is derived from an EMBL/GenBank/DDBJ whole genome shotgun (WGS) entry which is preliminary data.</text>
</comment>
<protein>
    <submittedName>
        <fullName evidence="1">Uncharacterized protein</fullName>
    </submittedName>
</protein>
<evidence type="ECO:0000313" key="1">
    <source>
        <dbReference type="EMBL" id="ERJ93432.1"/>
    </source>
</evidence>
<organism evidence="1 2">
    <name type="scientific">Treponema lecithinolyticum ATCC 700332</name>
    <dbReference type="NCBI Taxonomy" id="1321815"/>
    <lineage>
        <taxon>Bacteria</taxon>
        <taxon>Pseudomonadati</taxon>
        <taxon>Spirochaetota</taxon>
        <taxon>Spirochaetia</taxon>
        <taxon>Spirochaetales</taxon>
        <taxon>Treponemataceae</taxon>
        <taxon>Treponema</taxon>
    </lineage>
</organism>
<keyword evidence="2" id="KW-1185">Reference proteome</keyword>
<accession>A0ABN0NZF9</accession>
<gene>
    <name evidence="1" type="ORF">HMPREF9193_00899</name>
</gene>
<evidence type="ECO:0000313" key="2">
    <source>
        <dbReference type="Proteomes" id="UP000016649"/>
    </source>
</evidence>
<proteinExistence type="predicted"/>
<name>A0ABN0NZF9_TRELE</name>